<evidence type="ECO:0000313" key="2">
    <source>
        <dbReference type="EMBL" id="EJF44162.1"/>
    </source>
</evidence>
<protein>
    <submittedName>
        <fullName evidence="2">Uncharacterized protein</fullName>
    </submittedName>
</protein>
<comment type="caution">
    <text evidence="2">The sequence shown here is derived from an EMBL/GenBank/DDBJ whole genome shotgun (WGS) entry which is preliminary data.</text>
</comment>
<proteinExistence type="predicted"/>
<keyword evidence="3" id="KW-1185">Reference proteome</keyword>
<dbReference type="EMBL" id="AKFS01000186">
    <property type="protein sequence ID" value="EJF44162.1"/>
    <property type="molecule type" value="Genomic_DNA"/>
</dbReference>
<dbReference type="Proteomes" id="UP000004578">
    <property type="component" value="Unassembled WGS sequence"/>
</dbReference>
<evidence type="ECO:0000256" key="1">
    <source>
        <dbReference type="SAM" id="MobiDB-lite"/>
    </source>
</evidence>
<dbReference type="AlphaFoldDB" id="J0NHK2"/>
<dbReference type="PATRIC" id="fig|1125717.3.peg.1209"/>
<feature type="compositionally biased region" description="Basic residues" evidence="1">
    <location>
        <begin position="54"/>
        <end position="63"/>
    </location>
</feature>
<gene>
    <name evidence="2" type="ORF">HMPREF1317_1169</name>
</gene>
<organism evidence="2 3">
    <name type="scientific">Schaalia georgiae F0490</name>
    <dbReference type="NCBI Taxonomy" id="1125717"/>
    <lineage>
        <taxon>Bacteria</taxon>
        <taxon>Bacillati</taxon>
        <taxon>Actinomycetota</taxon>
        <taxon>Actinomycetes</taxon>
        <taxon>Actinomycetales</taxon>
        <taxon>Actinomycetaceae</taxon>
        <taxon>Schaalia</taxon>
    </lineage>
</organism>
<accession>J0NHK2</accession>
<sequence length="70" mass="7549">MAHARQPTEVTCKAPGRTRIPGWNLRRPPTLARRGGAGRPQPGTAPGPATGRAAPRRPRRGAQWRRPGPV</sequence>
<name>J0NHK2_9ACTO</name>
<evidence type="ECO:0000313" key="3">
    <source>
        <dbReference type="Proteomes" id="UP000004578"/>
    </source>
</evidence>
<feature type="compositionally biased region" description="Low complexity" evidence="1">
    <location>
        <begin position="39"/>
        <end position="53"/>
    </location>
</feature>
<reference evidence="2 3" key="1">
    <citation type="submission" date="2012-05" db="EMBL/GenBank/DDBJ databases">
        <authorList>
            <person name="Harkins D.M."/>
            <person name="Madupu R."/>
            <person name="Durkin A.S."/>
            <person name="Torralba M."/>
            <person name="Methe B."/>
            <person name="Sutton G.G."/>
            <person name="Nelson K.E."/>
        </authorList>
    </citation>
    <scope>NUCLEOTIDE SEQUENCE [LARGE SCALE GENOMIC DNA]</scope>
    <source>
        <strain evidence="2 3">F0490</strain>
    </source>
</reference>
<feature type="region of interest" description="Disordered" evidence="1">
    <location>
        <begin position="1"/>
        <end position="70"/>
    </location>
</feature>